<name>A0ABQ8TV11_PERAM</name>
<accession>A0ABQ8TV11</accession>
<gene>
    <name evidence="1" type="ORF">ANN_01368</name>
</gene>
<dbReference type="EMBL" id="JAJSOF020000003">
    <property type="protein sequence ID" value="KAJ4449961.1"/>
    <property type="molecule type" value="Genomic_DNA"/>
</dbReference>
<reference evidence="1 2" key="1">
    <citation type="journal article" date="2022" name="Allergy">
        <title>Genome assembly and annotation of Periplaneta americana reveal a comprehensive cockroach allergen profile.</title>
        <authorList>
            <person name="Wang L."/>
            <person name="Xiong Q."/>
            <person name="Saelim N."/>
            <person name="Wang L."/>
            <person name="Nong W."/>
            <person name="Wan A.T."/>
            <person name="Shi M."/>
            <person name="Liu X."/>
            <person name="Cao Q."/>
            <person name="Hui J.H.L."/>
            <person name="Sookrung N."/>
            <person name="Leung T.F."/>
            <person name="Tungtrongchitr A."/>
            <person name="Tsui S.K.W."/>
        </authorList>
    </citation>
    <scope>NUCLEOTIDE SEQUENCE [LARGE SCALE GENOMIC DNA]</scope>
    <source>
        <strain evidence="1">PWHHKU_190912</strain>
    </source>
</reference>
<keyword evidence="2" id="KW-1185">Reference proteome</keyword>
<dbReference type="PANTHER" id="PTHR21261:SF15">
    <property type="entry name" value="BEATEN PATH IIIA, ISOFORM D-RELATED"/>
    <property type="match status" value="1"/>
</dbReference>
<proteinExistence type="predicted"/>
<evidence type="ECO:0000313" key="2">
    <source>
        <dbReference type="Proteomes" id="UP001148838"/>
    </source>
</evidence>
<dbReference type="Gene3D" id="2.60.40.10">
    <property type="entry name" value="Immunoglobulins"/>
    <property type="match status" value="1"/>
</dbReference>
<protein>
    <recommendedName>
        <fullName evidence="3">Ig-like domain-containing protein</fullName>
    </recommendedName>
</protein>
<dbReference type="PANTHER" id="PTHR21261">
    <property type="entry name" value="BEAT PROTEIN"/>
    <property type="match status" value="1"/>
</dbReference>
<dbReference type="Proteomes" id="UP001148838">
    <property type="component" value="Unassembled WGS sequence"/>
</dbReference>
<organism evidence="1 2">
    <name type="scientific">Periplaneta americana</name>
    <name type="common">American cockroach</name>
    <name type="synonym">Blatta americana</name>
    <dbReference type="NCBI Taxonomy" id="6978"/>
    <lineage>
        <taxon>Eukaryota</taxon>
        <taxon>Metazoa</taxon>
        <taxon>Ecdysozoa</taxon>
        <taxon>Arthropoda</taxon>
        <taxon>Hexapoda</taxon>
        <taxon>Insecta</taxon>
        <taxon>Pterygota</taxon>
        <taxon>Neoptera</taxon>
        <taxon>Polyneoptera</taxon>
        <taxon>Dictyoptera</taxon>
        <taxon>Blattodea</taxon>
        <taxon>Blattoidea</taxon>
        <taxon>Blattidae</taxon>
        <taxon>Blattinae</taxon>
        <taxon>Periplaneta</taxon>
    </lineage>
</organism>
<sequence>MDALMVYDAFQTFRKRSLCEQMITSLEQLDKIMENCGSMELQTLHVELLEQFIPVTFDDDDETHLFFSAFPSEDPMIEGILSTYMIGDYVTANCTSGKSNPPAVLTWQINGIQDDARVWEYRDGADETDSQGLHTKTVGLHFQIQNTHFTSNGGGLSPKMEIRCTSTVGGVSRHKSVFPTLARALTSNKLAQERYKNTAVNCPTTGLNLTSDTNMVPLTRQLGHEILGFTADITIEYHSCAYIVNPCGVCILTF</sequence>
<dbReference type="InterPro" id="IPR013783">
    <property type="entry name" value="Ig-like_fold"/>
</dbReference>
<evidence type="ECO:0008006" key="3">
    <source>
        <dbReference type="Google" id="ProtNLM"/>
    </source>
</evidence>
<evidence type="ECO:0000313" key="1">
    <source>
        <dbReference type="EMBL" id="KAJ4449961.1"/>
    </source>
</evidence>
<comment type="caution">
    <text evidence="1">The sequence shown here is derived from an EMBL/GenBank/DDBJ whole genome shotgun (WGS) entry which is preliminary data.</text>
</comment>